<dbReference type="AlphaFoldDB" id="A0A1H1NNE3"/>
<reference evidence="3 4" key="1">
    <citation type="submission" date="2016-10" db="EMBL/GenBank/DDBJ databases">
        <authorList>
            <person name="Varghese N."/>
            <person name="Submissions S."/>
        </authorList>
    </citation>
    <scope>NUCLEOTIDE SEQUENCE [LARGE SCALE GENOMIC DNA]</scope>
    <source>
        <strain evidence="3 4">Mar_2010_102</strain>
    </source>
</reference>
<evidence type="ECO:0000313" key="4">
    <source>
        <dbReference type="Proteomes" id="UP000198858"/>
    </source>
</evidence>
<feature type="domain" description="Multidrug resistance protein MdtA-like barrel-sandwich hybrid" evidence="2">
    <location>
        <begin position="75"/>
        <end position="217"/>
    </location>
</feature>
<sequence>MDKRKIILSALGVVLVIAAIFGAKLIIDSNVKEKPPVAKTVKSVFVDTVENTTVPIVVPANGNITALHRLELFAEVQGIFRYSSKDFRPGQKFQKGQVLLSIDSEEYKASVQSAKSDLYNNITSIMPDLRLDYPEAFKKWEAYLNKFDMAKSVPALPETATQQEQYFITGRGIVSAYYNVKNLEERLAKYTIIAPYNGILTEALVNKGTLIRPGQKLGEYIDPSVYELEVSIAKKFSDVLEIGKSVNLQNLERTKTYTGTVSRINGKVNQETQSIKVFIKVENSDLSEGMYLEAKLDAKEKENAIEIPRELLVERTKVYVVKDSTLNLVDINPVYFTNNTVVIKGLEDGTQILSANVPGAYSGMLVKIEGQKDLLKKEQS</sequence>
<dbReference type="GO" id="GO:0015562">
    <property type="term" value="F:efflux transmembrane transporter activity"/>
    <property type="evidence" value="ECO:0007669"/>
    <property type="project" value="TreeGrafter"/>
</dbReference>
<dbReference type="Proteomes" id="UP000198858">
    <property type="component" value="Chromosome I"/>
</dbReference>
<dbReference type="Gene3D" id="2.40.30.170">
    <property type="match status" value="1"/>
</dbReference>
<gene>
    <name evidence="3" type="ORF">SAMN04488552_1785</name>
</gene>
<dbReference type="Gene3D" id="1.10.287.470">
    <property type="entry name" value="Helix hairpin bin"/>
    <property type="match status" value="1"/>
</dbReference>
<dbReference type="RefSeq" id="WP_089662089.1">
    <property type="nucleotide sequence ID" value="NZ_LT629745.1"/>
</dbReference>
<dbReference type="GO" id="GO:1990281">
    <property type="term" value="C:efflux pump complex"/>
    <property type="evidence" value="ECO:0007669"/>
    <property type="project" value="TreeGrafter"/>
</dbReference>
<proteinExistence type="inferred from homology"/>
<name>A0A1H1NNE3_9FLAO</name>
<keyword evidence="4" id="KW-1185">Reference proteome</keyword>
<dbReference type="STRING" id="1250231.SAMN04488552_1785"/>
<dbReference type="Gene3D" id="2.40.420.20">
    <property type="match status" value="1"/>
</dbReference>
<evidence type="ECO:0000313" key="3">
    <source>
        <dbReference type="EMBL" id="SDS00235.1"/>
    </source>
</evidence>
<comment type="similarity">
    <text evidence="1">Belongs to the membrane fusion protein (MFP) (TC 8.A.1) family.</text>
</comment>
<dbReference type="InterPro" id="IPR006143">
    <property type="entry name" value="RND_pump_MFP"/>
</dbReference>
<dbReference type="Gene3D" id="2.40.50.100">
    <property type="match status" value="1"/>
</dbReference>
<evidence type="ECO:0000259" key="2">
    <source>
        <dbReference type="Pfam" id="PF25917"/>
    </source>
</evidence>
<evidence type="ECO:0000256" key="1">
    <source>
        <dbReference type="ARBA" id="ARBA00009477"/>
    </source>
</evidence>
<protein>
    <submittedName>
        <fullName evidence="3">RND family efflux transporter, MFP subunit</fullName>
    </submittedName>
</protein>
<dbReference type="NCBIfam" id="TIGR01730">
    <property type="entry name" value="RND_mfp"/>
    <property type="match status" value="1"/>
</dbReference>
<accession>A0A1H1NNE3</accession>
<dbReference type="SUPFAM" id="SSF111369">
    <property type="entry name" value="HlyD-like secretion proteins"/>
    <property type="match status" value="1"/>
</dbReference>
<dbReference type="EMBL" id="LT629745">
    <property type="protein sequence ID" value="SDS00235.1"/>
    <property type="molecule type" value="Genomic_DNA"/>
</dbReference>
<dbReference type="InterPro" id="IPR058625">
    <property type="entry name" value="MdtA-like_BSH"/>
</dbReference>
<dbReference type="Pfam" id="PF25917">
    <property type="entry name" value="BSH_RND"/>
    <property type="match status" value="1"/>
</dbReference>
<organism evidence="3 4">
    <name type="scientific">Christiangramia echinicola</name>
    <dbReference type="NCBI Taxonomy" id="279359"/>
    <lineage>
        <taxon>Bacteria</taxon>
        <taxon>Pseudomonadati</taxon>
        <taxon>Bacteroidota</taxon>
        <taxon>Flavobacteriia</taxon>
        <taxon>Flavobacteriales</taxon>
        <taxon>Flavobacteriaceae</taxon>
        <taxon>Christiangramia</taxon>
    </lineage>
</organism>
<dbReference type="PANTHER" id="PTHR30469:SF15">
    <property type="entry name" value="HLYD FAMILY OF SECRETION PROTEINS"/>
    <property type="match status" value="1"/>
</dbReference>
<dbReference type="PANTHER" id="PTHR30469">
    <property type="entry name" value="MULTIDRUG RESISTANCE PROTEIN MDTA"/>
    <property type="match status" value="1"/>
</dbReference>